<dbReference type="CDD" id="cd08261">
    <property type="entry name" value="Zn_ADH7"/>
    <property type="match status" value="1"/>
</dbReference>
<reference evidence="4 5" key="1">
    <citation type="submission" date="2024-06" db="EMBL/GenBank/DDBJ databases">
        <authorList>
            <person name="Chen R.Y."/>
        </authorList>
    </citation>
    <scope>NUCLEOTIDE SEQUENCE [LARGE SCALE GENOMIC DNA]</scope>
    <source>
        <strain evidence="4 5">D2</strain>
    </source>
</reference>
<dbReference type="SUPFAM" id="SSF50129">
    <property type="entry name" value="GroES-like"/>
    <property type="match status" value="1"/>
</dbReference>
<evidence type="ECO:0000259" key="2">
    <source>
        <dbReference type="Pfam" id="PF00107"/>
    </source>
</evidence>
<dbReference type="InterPro" id="IPR050129">
    <property type="entry name" value="Zn_alcohol_dh"/>
</dbReference>
<organism evidence="4 5">
    <name type="scientific">Catenovulum sediminis</name>
    <dbReference type="NCBI Taxonomy" id="1740262"/>
    <lineage>
        <taxon>Bacteria</taxon>
        <taxon>Pseudomonadati</taxon>
        <taxon>Pseudomonadota</taxon>
        <taxon>Gammaproteobacteria</taxon>
        <taxon>Alteromonadales</taxon>
        <taxon>Alteromonadaceae</taxon>
        <taxon>Catenovulum</taxon>
    </lineage>
</organism>
<comment type="caution">
    <text evidence="4">The sequence shown here is derived from an EMBL/GenBank/DDBJ whole genome shotgun (WGS) entry which is preliminary data.</text>
</comment>
<proteinExistence type="predicted"/>
<feature type="domain" description="Alcohol dehydrogenase-like C-terminal" evidence="2">
    <location>
        <begin position="169"/>
        <end position="296"/>
    </location>
</feature>
<dbReference type="EMBL" id="JBELOE010000067">
    <property type="protein sequence ID" value="MER2490798.1"/>
    <property type="molecule type" value="Genomic_DNA"/>
</dbReference>
<dbReference type="SUPFAM" id="SSF51735">
    <property type="entry name" value="NAD(P)-binding Rossmann-fold domains"/>
    <property type="match status" value="1"/>
</dbReference>
<evidence type="ECO:0000313" key="4">
    <source>
        <dbReference type="EMBL" id="MER2490798.1"/>
    </source>
</evidence>
<accession>A0ABV1RD13</accession>
<dbReference type="Pfam" id="PF08240">
    <property type="entry name" value="ADH_N"/>
    <property type="match status" value="1"/>
</dbReference>
<sequence>MRTIVCVEPGVLEKHELDKPVPKAGEVVVKIKSIGICGTDIHAFGGNQPFFSYPRVLGHELSGIIESVGEGSQLPVGQSVYIIPYLSCGECIACRNGKPNCCTDINVLGVHRDGGMCEYLCVPETAVVKSEGLDFNDLAVIECLAIGAHAVRRANISEQDTVLVLGAGPIGIGALQFAQVAGAKVLISDVKEDKLKFCQEKYNVAGTVNALGDVEAQLAELTQGEFPTVIIDCTGNVSAMKAAFTQLAHGGTIVFVSVVKGEISFTDTEFHKRETTLLGSRNATLQDFEHVVACLKSGQVSSQALVTHTAKFSDLIESFQTWVKPESGVIKAVVEMD</sequence>
<dbReference type="Pfam" id="PF00107">
    <property type="entry name" value="ADH_zinc_N"/>
    <property type="match status" value="1"/>
</dbReference>
<dbReference type="Gene3D" id="3.40.50.720">
    <property type="entry name" value="NAD(P)-binding Rossmann-like Domain"/>
    <property type="match status" value="1"/>
</dbReference>
<dbReference type="RefSeq" id="WP_350400614.1">
    <property type="nucleotide sequence ID" value="NZ_JBELOE010000067.1"/>
</dbReference>
<name>A0ABV1RD13_9ALTE</name>
<evidence type="ECO:0000313" key="5">
    <source>
        <dbReference type="Proteomes" id="UP001467690"/>
    </source>
</evidence>
<evidence type="ECO:0000256" key="1">
    <source>
        <dbReference type="ARBA" id="ARBA00023002"/>
    </source>
</evidence>
<dbReference type="Proteomes" id="UP001467690">
    <property type="component" value="Unassembled WGS sequence"/>
</dbReference>
<dbReference type="InterPro" id="IPR036291">
    <property type="entry name" value="NAD(P)-bd_dom_sf"/>
</dbReference>
<dbReference type="InterPro" id="IPR013154">
    <property type="entry name" value="ADH-like_N"/>
</dbReference>
<dbReference type="InterPro" id="IPR011032">
    <property type="entry name" value="GroES-like_sf"/>
</dbReference>
<dbReference type="Gene3D" id="3.90.180.10">
    <property type="entry name" value="Medium-chain alcohol dehydrogenases, catalytic domain"/>
    <property type="match status" value="1"/>
</dbReference>
<protein>
    <submittedName>
        <fullName evidence="4">Zinc-binding alcohol dehydrogenase family protein</fullName>
    </submittedName>
</protein>
<gene>
    <name evidence="4" type="ORF">ABS311_02735</name>
</gene>
<dbReference type="InterPro" id="IPR013149">
    <property type="entry name" value="ADH-like_C"/>
</dbReference>
<keyword evidence="1" id="KW-0560">Oxidoreductase</keyword>
<keyword evidence="5" id="KW-1185">Reference proteome</keyword>
<evidence type="ECO:0000259" key="3">
    <source>
        <dbReference type="Pfam" id="PF08240"/>
    </source>
</evidence>
<feature type="domain" description="Alcohol dehydrogenase-like N-terminal" evidence="3">
    <location>
        <begin position="24"/>
        <end position="129"/>
    </location>
</feature>
<dbReference type="PANTHER" id="PTHR43401:SF3">
    <property type="entry name" value="L-GALACTONATE-5-DEHYDROGENASE"/>
    <property type="match status" value="1"/>
</dbReference>
<dbReference type="PANTHER" id="PTHR43401">
    <property type="entry name" value="L-THREONINE 3-DEHYDROGENASE"/>
    <property type="match status" value="1"/>
</dbReference>